<dbReference type="InterPro" id="IPR008331">
    <property type="entry name" value="Ferritin_DPS_dom"/>
</dbReference>
<evidence type="ECO:0000313" key="5">
    <source>
        <dbReference type="Proteomes" id="UP000016057"/>
    </source>
</evidence>
<dbReference type="Proteomes" id="UP000016057">
    <property type="component" value="Unassembled WGS sequence"/>
</dbReference>
<dbReference type="PANTHER" id="PTHR42932">
    <property type="entry name" value="GENERAL STRESS PROTEIN 20U"/>
    <property type="match status" value="1"/>
</dbReference>
<organism evidence="4 5">
    <name type="scientific">Catellicoccus marimammalium M35/04/3</name>
    <dbReference type="NCBI Taxonomy" id="1234409"/>
    <lineage>
        <taxon>Bacteria</taxon>
        <taxon>Bacillati</taxon>
        <taxon>Bacillota</taxon>
        <taxon>Bacilli</taxon>
        <taxon>Lactobacillales</taxon>
        <taxon>Enterococcaceae</taxon>
        <taxon>Catellicoccus</taxon>
    </lineage>
</organism>
<evidence type="ECO:0000256" key="2">
    <source>
        <dbReference type="RuleBase" id="RU003875"/>
    </source>
</evidence>
<feature type="domain" description="Ferritin/DPS" evidence="3">
    <location>
        <begin position="6"/>
        <end position="147"/>
    </location>
</feature>
<dbReference type="OrthoDB" id="9797023at2"/>
<comment type="caution">
    <text evidence="4">The sequence shown here is derived from an EMBL/GenBank/DDBJ whole genome shotgun (WGS) entry which is preliminary data.</text>
</comment>
<dbReference type="SUPFAM" id="SSF47240">
    <property type="entry name" value="Ferritin-like"/>
    <property type="match status" value="1"/>
</dbReference>
<dbReference type="STRING" id="1234409.C683_0830"/>
<dbReference type="GO" id="GO:0008199">
    <property type="term" value="F:ferric iron binding"/>
    <property type="evidence" value="ECO:0007669"/>
    <property type="project" value="InterPro"/>
</dbReference>
<sequence>MKMNNFLNELLADLNQMLMLTYQVHWYMRGKGFLVYHPMLDSYIEEYQDDIDEVAENLIMLGGAPFSTLEEMAKNTKLEITAGDYGVTIEAQLEKLLAGLKYFQAKCQEGMELAEEENLVHIVDLCSDMLASTNKHIWMLNAELGKAPNA</sequence>
<comment type="similarity">
    <text evidence="1 2">Belongs to the Dps family.</text>
</comment>
<dbReference type="EMBL" id="AMYT01000017">
    <property type="protein sequence ID" value="EKU27499.1"/>
    <property type="molecule type" value="Genomic_DNA"/>
</dbReference>
<evidence type="ECO:0000313" key="4">
    <source>
        <dbReference type="EMBL" id="EKU27499.1"/>
    </source>
</evidence>
<dbReference type="PIRSF" id="PIRSF005900">
    <property type="entry name" value="Dps"/>
    <property type="match status" value="1"/>
</dbReference>
<gene>
    <name evidence="4" type="ORF">C683_0830</name>
</gene>
<evidence type="ECO:0000256" key="1">
    <source>
        <dbReference type="ARBA" id="ARBA00009497"/>
    </source>
</evidence>
<protein>
    <submittedName>
        <fullName evidence="4">Dpr</fullName>
    </submittedName>
</protein>
<dbReference type="InterPro" id="IPR002177">
    <property type="entry name" value="DPS_DNA-bd"/>
</dbReference>
<accession>K8Z907</accession>
<dbReference type="Gene3D" id="1.20.1260.10">
    <property type="match status" value="1"/>
</dbReference>
<dbReference type="PANTHER" id="PTHR42932:SF1">
    <property type="entry name" value="GENERAL STRESS PROTEIN 20U"/>
    <property type="match status" value="1"/>
</dbReference>
<dbReference type="Pfam" id="PF00210">
    <property type="entry name" value="Ferritin"/>
    <property type="match status" value="1"/>
</dbReference>
<name>K8Z907_9ENTE</name>
<dbReference type="InterPro" id="IPR009078">
    <property type="entry name" value="Ferritin-like_SF"/>
</dbReference>
<dbReference type="AlphaFoldDB" id="K8Z907"/>
<keyword evidence="5" id="KW-1185">Reference proteome</keyword>
<evidence type="ECO:0000259" key="3">
    <source>
        <dbReference type="Pfam" id="PF00210"/>
    </source>
</evidence>
<dbReference type="CDD" id="cd01043">
    <property type="entry name" value="DPS"/>
    <property type="match status" value="1"/>
</dbReference>
<reference evidence="4 5" key="1">
    <citation type="journal article" date="2013" name="Genome Announc.">
        <title>Draft Genome Sequence of Catellicoccus marimammalium, a Novel Species Commonly Found in Gull Feces.</title>
        <authorList>
            <person name="Weigand M.R."/>
            <person name="Ryu H."/>
            <person name="Bozcek L."/>
            <person name="Konstantinidis K.T."/>
            <person name="Santo Domingo J.W."/>
        </authorList>
    </citation>
    <scope>NUCLEOTIDE SEQUENCE [LARGE SCALE GENOMIC DNA]</scope>
    <source>
        <strain evidence="4 5">M35/04/3</strain>
    </source>
</reference>
<dbReference type="RefSeq" id="WP_009490330.1">
    <property type="nucleotide sequence ID" value="NZ_AMYT01000017.1"/>
</dbReference>
<dbReference type="InterPro" id="IPR012347">
    <property type="entry name" value="Ferritin-like"/>
</dbReference>
<proteinExistence type="inferred from homology"/>
<dbReference type="eggNOG" id="COG0783">
    <property type="taxonomic scope" value="Bacteria"/>
</dbReference>
<dbReference type="PRINTS" id="PR01346">
    <property type="entry name" value="HELNAPAPROT"/>
</dbReference>